<dbReference type="InterPro" id="IPR011009">
    <property type="entry name" value="Kinase-like_dom_sf"/>
</dbReference>
<feature type="compositionally biased region" description="Pro residues" evidence="1">
    <location>
        <begin position="200"/>
        <end position="225"/>
    </location>
</feature>
<name>A0ABV8I1Y0_9ACTN</name>
<reference evidence="3" key="1">
    <citation type="journal article" date="2019" name="Int. J. Syst. Evol. Microbiol.">
        <title>The Global Catalogue of Microorganisms (GCM) 10K type strain sequencing project: providing services to taxonomists for standard genome sequencing and annotation.</title>
        <authorList>
            <consortium name="The Broad Institute Genomics Platform"/>
            <consortium name="The Broad Institute Genome Sequencing Center for Infectious Disease"/>
            <person name="Wu L."/>
            <person name="Ma J."/>
        </authorList>
    </citation>
    <scope>NUCLEOTIDE SEQUENCE [LARGE SCALE GENOMIC DNA]</scope>
    <source>
        <strain evidence="3">TBRC 4489</strain>
    </source>
</reference>
<evidence type="ECO:0008006" key="4">
    <source>
        <dbReference type="Google" id="ProtNLM"/>
    </source>
</evidence>
<accession>A0ABV8I1Y0</accession>
<feature type="compositionally biased region" description="Low complexity" evidence="1">
    <location>
        <begin position="297"/>
        <end position="307"/>
    </location>
</feature>
<comment type="caution">
    <text evidence="2">The sequence shown here is derived from an EMBL/GenBank/DDBJ whole genome shotgun (WGS) entry which is preliminary data.</text>
</comment>
<dbReference type="SUPFAM" id="SSF56112">
    <property type="entry name" value="Protein kinase-like (PK-like)"/>
    <property type="match status" value="1"/>
</dbReference>
<gene>
    <name evidence="2" type="ORF">ACFOWE_07710</name>
</gene>
<evidence type="ECO:0000313" key="3">
    <source>
        <dbReference type="Proteomes" id="UP001595850"/>
    </source>
</evidence>
<feature type="compositionally biased region" description="Gly residues" evidence="1">
    <location>
        <begin position="276"/>
        <end position="296"/>
    </location>
</feature>
<dbReference type="Proteomes" id="UP001595850">
    <property type="component" value="Unassembled WGS sequence"/>
</dbReference>
<proteinExistence type="predicted"/>
<evidence type="ECO:0000256" key="1">
    <source>
        <dbReference type="SAM" id="MobiDB-lite"/>
    </source>
</evidence>
<dbReference type="RefSeq" id="WP_377286370.1">
    <property type="nucleotide sequence ID" value="NZ_JBHSBM010000011.1"/>
</dbReference>
<sequence length="600" mass="60403">MNQADNPRSQGRHAGPAPAAGTWGQDPLGPRNPGPASLELLIRRDGPLPPARTALVGLAVLDRLTAVHHHGTPHGDVRPGSVLVGPDDQVTLAAPSLRDPVFTAPEGVTGPAADLWSLGATLFTAVEGRPPAPGASLYKAGPLGPVLIRLLAGDPALRPGPAELRGLLAEAARLSAPQLPALPPAPAPWPVPGSASPTSGPVPPVPGAVPPVPGSDLPGPVPPAPGSDLPDPGSVPPEGRDHRDGRDMTVPFRSQGSLPDAPVPASLPTGTPAEGPAGGPGRGFTGGPDGGPGGGAAAPVAGALAAPGPVPHPSAPPPPPAAQAGPPPAVDDARVRPGQEPAVDPAVNPTADPAADLTMDPAADLTMDPAMDPVVRSAGRPARRGSGQGVLVPRSIVVLTAVILVSMAAAIGVLLVPVLDGGEEGAAAPSGTRGRFATAPRACSLLTDEQAAQAVPAFNSSEVETAECNWLTSDWRSPSSEKFDLVVRLVAQEQDGSEVQRAKEYLAGKKKDAADKAATDGALPPQDLKGVGEEAFIAGGHQKIDVYGESYRVTIVLRVSNLVAEVQYKRGGVAQDTDGRVARNATQAARWVADALQAQG</sequence>
<dbReference type="Gene3D" id="1.10.510.10">
    <property type="entry name" value="Transferase(Phosphotransferase) domain 1"/>
    <property type="match status" value="1"/>
</dbReference>
<organism evidence="2 3">
    <name type="scientific">Planomonospora corallina</name>
    <dbReference type="NCBI Taxonomy" id="1806052"/>
    <lineage>
        <taxon>Bacteria</taxon>
        <taxon>Bacillati</taxon>
        <taxon>Actinomycetota</taxon>
        <taxon>Actinomycetes</taxon>
        <taxon>Streptosporangiales</taxon>
        <taxon>Streptosporangiaceae</taxon>
        <taxon>Planomonospora</taxon>
    </lineage>
</organism>
<evidence type="ECO:0000313" key="2">
    <source>
        <dbReference type="EMBL" id="MFC4058177.1"/>
    </source>
</evidence>
<feature type="region of interest" description="Disordered" evidence="1">
    <location>
        <begin position="185"/>
        <end position="354"/>
    </location>
</feature>
<feature type="compositionally biased region" description="Pro residues" evidence="1">
    <location>
        <begin position="308"/>
        <end position="329"/>
    </location>
</feature>
<feature type="compositionally biased region" description="Basic and acidic residues" evidence="1">
    <location>
        <begin position="238"/>
        <end position="247"/>
    </location>
</feature>
<feature type="region of interest" description="Disordered" evidence="1">
    <location>
        <begin position="1"/>
        <end position="38"/>
    </location>
</feature>
<dbReference type="EMBL" id="JBHSBM010000011">
    <property type="protein sequence ID" value="MFC4058177.1"/>
    <property type="molecule type" value="Genomic_DNA"/>
</dbReference>
<keyword evidence="3" id="KW-1185">Reference proteome</keyword>
<protein>
    <recommendedName>
        <fullName evidence="4">Protein kinase domain-containing protein</fullName>
    </recommendedName>
</protein>